<name>A0A383EQ81_9ZZZZ</name>
<evidence type="ECO:0000256" key="2">
    <source>
        <dbReference type="ARBA" id="ARBA00022448"/>
    </source>
</evidence>
<dbReference type="InterPro" id="IPR050763">
    <property type="entry name" value="ABC_transporter_ATP-binding"/>
</dbReference>
<proteinExistence type="inferred from homology"/>
<dbReference type="EMBL" id="UINC01227490">
    <property type="protein sequence ID" value="SVE58395.1"/>
    <property type="molecule type" value="Genomic_DNA"/>
</dbReference>
<keyword evidence="3" id="KW-0547">Nucleotide-binding</keyword>
<evidence type="ECO:0000259" key="5">
    <source>
        <dbReference type="Pfam" id="PF00005"/>
    </source>
</evidence>
<dbReference type="GO" id="GO:0016887">
    <property type="term" value="F:ATP hydrolysis activity"/>
    <property type="evidence" value="ECO:0007669"/>
    <property type="project" value="InterPro"/>
</dbReference>
<protein>
    <recommendedName>
        <fullName evidence="5">ABC transporter domain-containing protein</fullName>
    </recommendedName>
</protein>
<feature type="domain" description="ABC transporter" evidence="5">
    <location>
        <begin position="27"/>
        <end position="70"/>
    </location>
</feature>
<dbReference type="AlphaFoldDB" id="A0A383EQ81"/>
<dbReference type="PANTHER" id="PTHR42711:SF5">
    <property type="entry name" value="ABC TRANSPORTER ATP-BINDING PROTEIN NATA"/>
    <property type="match status" value="1"/>
</dbReference>
<dbReference type="Gene3D" id="3.40.50.300">
    <property type="entry name" value="P-loop containing nucleotide triphosphate hydrolases"/>
    <property type="match status" value="1"/>
</dbReference>
<evidence type="ECO:0000256" key="4">
    <source>
        <dbReference type="ARBA" id="ARBA00022840"/>
    </source>
</evidence>
<dbReference type="PANTHER" id="PTHR42711">
    <property type="entry name" value="ABC TRANSPORTER ATP-BINDING PROTEIN"/>
    <property type="match status" value="1"/>
</dbReference>
<feature type="non-terminal residue" evidence="6">
    <location>
        <position position="80"/>
    </location>
</feature>
<dbReference type="GO" id="GO:0005524">
    <property type="term" value="F:ATP binding"/>
    <property type="evidence" value="ECO:0007669"/>
    <property type="project" value="UniProtKB-KW"/>
</dbReference>
<comment type="similarity">
    <text evidence="1">Belongs to the ABC transporter superfamily.</text>
</comment>
<dbReference type="SUPFAM" id="SSF52540">
    <property type="entry name" value="P-loop containing nucleoside triphosphate hydrolases"/>
    <property type="match status" value="1"/>
</dbReference>
<keyword evidence="2" id="KW-0813">Transport</keyword>
<accession>A0A383EQ81</accession>
<dbReference type="InterPro" id="IPR003439">
    <property type="entry name" value="ABC_transporter-like_ATP-bd"/>
</dbReference>
<organism evidence="6">
    <name type="scientific">marine metagenome</name>
    <dbReference type="NCBI Taxonomy" id="408172"/>
    <lineage>
        <taxon>unclassified sequences</taxon>
        <taxon>metagenomes</taxon>
        <taxon>ecological metagenomes</taxon>
    </lineage>
</organism>
<feature type="non-terminal residue" evidence="6">
    <location>
        <position position="1"/>
    </location>
</feature>
<keyword evidence="4" id="KW-0067">ATP-binding</keyword>
<dbReference type="Pfam" id="PF00005">
    <property type="entry name" value="ABC_tran"/>
    <property type="match status" value="1"/>
</dbReference>
<gene>
    <name evidence="6" type="ORF">METZ01_LOCUS511249</name>
</gene>
<dbReference type="InterPro" id="IPR027417">
    <property type="entry name" value="P-loop_NTPase"/>
</dbReference>
<reference evidence="6" key="1">
    <citation type="submission" date="2018-05" db="EMBL/GenBank/DDBJ databases">
        <authorList>
            <person name="Lanie J.A."/>
            <person name="Ng W.-L."/>
            <person name="Kazmierczak K.M."/>
            <person name="Andrzejewski T.M."/>
            <person name="Davidsen T.M."/>
            <person name="Wayne K.J."/>
            <person name="Tettelin H."/>
            <person name="Glass J.I."/>
            <person name="Rusch D."/>
            <person name="Podicherti R."/>
            <person name="Tsui H.-C.T."/>
            <person name="Winkler M.E."/>
        </authorList>
    </citation>
    <scope>NUCLEOTIDE SEQUENCE</scope>
</reference>
<evidence type="ECO:0000256" key="1">
    <source>
        <dbReference type="ARBA" id="ARBA00005417"/>
    </source>
</evidence>
<evidence type="ECO:0000313" key="6">
    <source>
        <dbReference type="EMBL" id="SVE58395.1"/>
    </source>
</evidence>
<sequence length="80" mass="8500">LEKDAISTAVLEISNLTKKYGGSIAVEGFNLKLQQGTVHGLVGPNGAGKTTMLSIISGLRRKTSGEINFSLPRKDVMLMP</sequence>
<evidence type="ECO:0000256" key="3">
    <source>
        <dbReference type="ARBA" id="ARBA00022741"/>
    </source>
</evidence>